<dbReference type="EMBL" id="CM047588">
    <property type="protein sequence ID" value="KAI9905218.1"/>
    <property type="molecule type" value="Genomic_DNA"/>
</dbReference>
<keyword evidence="2" id="KW-1185">Reference proteome</keyword>
<evidence type="ECO:0000313" key="1">
    <source>
        <dbReference type="EMBL" id="KAI9905218.1"/>
    </source>
</evidence>
<comment type="caution">
    <text evidence="1">The sequence shown here is derived from an EMBL/GenBank/DDBJ whole genome shotgun (WGS) entry which is preliminary data.</text>
</comment>
<dbReference type="Proteomes" id="UP001163321">
    <property type="component" value="Chromosome 9"/>
</dbReference>
<evidence type="ECO:0000313" key="2">
    <source>
        <dbReference type="Proteomes" id="UP001163321"/>
    </source>
</evidence>
<reference evidence="1 2" key="1">
    <citation type="journal article" date="2022" name="bioRxiv">
        <title>The genome of the oomycete Peronosclerospora sorghi, a cosmopolitan pathogen of maize and sorghum, is inflated with dispersed pseudogenes.</title>
        <authorList>
            <person name="Fletcher K."/>
            <person name="Martin F."/>
            <person name="Isakeit T."/>
            <person name="Cavanaugh K."/>
            <person name="Magill C."/>
            <person name="Michelmore R."/>
        </authorList>
    </citation>
    <scope>NUCLEOTIDE SEQUENCE [LARGE SCALE GENOMIC DNA]</scope>
    <source>
        <strain evidence="1">P6</strain>
    </source>
</reference>
<proteinExistence type="predicted"/>
<accession>A0ACC0VH90</accession>
<protein>
    <submittedName>
        <fullName evidence="1">Uncharacterized protein</fullName>
    </submittedName>
</protein>
<organism evidence="1 2">
    <name type="scientific">Peronosclerospora sorghi</name>
    <dbReference type="NCBI Taxonomy" id="230839"/>
    <lineage>
        <taxon>Eukaryota</taxon>
        <taxon>Sar</taxon>
        <taxon>Stramenopiles</taxon>
        <taxon>Oomycota</taxon>
        <taxon>Peronosporomycetes</taxon>
        <taxon>Peronosporales</taxon>
        <taxon>Peronosporaceae</taxon>
        <taxon>Peronosclerospora</taxon>
    </lineage>
</organism>
<name>A0ACC0VH90_9STRA</name>
<sequence length="73" mass="9027">MTAPIMLDEETEEELLNFPEALLQRMQRNRKRQYWVHRRSLPDSENSWELEKYKLKNFSICFFLLLRTHKLTN</sequence>
<gene>
    <name evidence="1" type="ORF">PsorP6_013923</name>
</gene>